<proteinExistence type="predicted"/>
<evidence type="ECO:0000313" key="3">
    <source>
        <dbReference type="Proteomes" id="UP000469545"/>
    </source>
</evidence>
<sequence length="81" mass="8419">MAGRFAPRPSRATVRGGETVVPPAAVPPTAVPRQAAAPGAVRVWVPDGPLDLGLVLGPLRRGPGDPTFRTMPDGSVWRASR</sequence>
<accession>A0A6N9ULW2</accession>
<organism evidence="2 3">
    <name type="scientific">Streptomyces coelicoflavus</name>
    <dbReference type="NCBI Taxonomy" id="285562"/>
    <lineage>
        <taxon>Bacteria</taxon>
        <taxon>Bacillati</taxon>
        <taxon>Actinomycetota</taxon>
        <taxon>Actinomycetes</taxon>
        <taxon>Kitasatosporales</taxon>
        <taxon>Streptomycetaceae</taxon>
        <taxon>Streptomyces</taxon>
    </lineage>
</organism>
<evidence type="ECO:0000313" key="2">
    <source>
        <dbReference type="EMBL" id="NEB18851.1"/>
    </source>
</evidence>
<dbReference type="Proteomes" id="UP000469545">
    <property type="component" value="Unassembled WGS sequence"/>
</dbReference>
<reference evidence="2 3" key="1">
    <citation type="submission" date="2020-01" db="EMBL/GenBank/DDBJ databases">
        <title>Insect and environment-associated Actinomycetes.</title>
        <authorList>
            <person name="Currrie C."/>
            <person name="Chevrette M."/>
            <person name="Carlson C."/>
            <person name="Stubbendieck R."/>
            <person name="Wendt-Pienkowski E."/>
        </authorList>
    </citation>
    <scope>NUCLEOTIDE SEQUENCE [LARGE SCALE GENOMIC DNA]</scope>
    <source>
        <strain evidence="2 3">SID14172</strain>
    </source>
</reference>
<protein>
    <submittedName>
        <fullName evidence="2">DNA-3-methyladenine glycosylase 2 family protein</fullName>
    </submittedName>
</protein>
<keyword evidence="3" id="KW-1185">Reference proteome</keyword>
<evidence type="ECO:0000256" key="1">
    <source>
        <dbReference type="SAM" id="MobiDB-lite"/>
    </source>
</evidence>
<dbReference type="AlphaFoldDB" id="A0A6N9ULW2"/>
<gene>
    <name evidence="2" type="ORF">G3I46_20445</name>
</gene>
<feature type="region of interest" description="Disordered" evidence="1">
    <location>
        <begin position="1"/>
        <end position="21"/>
    </location>
</feature>
<dbReference type="EMBL" id="JAAGMB010000455">
    <property type="protein sequence ID" value="NEB18851.1"/>
    <property type="molecule type" value="Genomic_DNA"/>
</dbReference>
<name>A0A6N9ULW2_9ACTN</name>
<feature type="region of interest" description="Disordered" evidence="1">
    <location>
        <begin position="60"/>
        <end position="81"/>
    </location>
</feature>
<feature type="non-terminal residue" evidence="2">
    <location>
        <position position="81"/>
    </location>
</feature>
<comment type="caution">
    <text evidence="2">The sequence shown here is derived from an EMBL/GenBank/DDBJ whole genome shotgun (WGS) entry which is preliminary data.</text>
</comment>